<proteinExistence type="predicted"/>
<feature type="compositionally biased region" description="Basic and acidic residues" evidence="1">
    <location>
        <begin position="9"/>
        <end position="23"/>
    </location>
</feature>
<sequence>MRVISAGYENEKMQRKARPEQRRIGGGQRRYTTPSPLRNLQQRRRQETEKRRRERKRFDWTPEWAEGEISRRDQRDGVRDRYRGSGRERALGCVRLDREPPLYPTLKRQVGKELDPEFAPRRRRTNPAGGCVRKGDGKYHRSERIKRKRDPSLSPRRTKSEIRLVKRRTEPEGPTGEEPSHFGVDVGEAHDGRRKAVRWAVPHAGCNFDRANPQSSSSRRGRRTERDTATRPWRLGCCSTKEDSSSEGEYSEGEEEKGEIRTAEYEAKERACSPSDVSASSSDEDDKSRGRVENEAASPEETEDEAEEARGEPLCPGAESAGCREALADGGRQPVPGGAICVGLEALRKANHVEPTPAPPPSPVDATEQDRGAESERSLRPGEIDVPESEEGVEVAKRMDEELHTAIWSISGQPWVSPSILGGMV</sequence>
<dbReference type="EMBL" id="LC199500">
    <property type="protein sequence ID" value="BBA49204.1"/>
    <property type="molecule type" value="Genomic_DNA"/>
</dbReference>
<feature type="region of interest" description="Disordered" evidence="1">
    <location>
        <begin position="119"/>
        <end position="320"/>
    </location>
</feature>
<gene>
    <name evidence="2" type="primary">ORF44</name>
</gene>
<protein>
    <submittedName>
        <fullName evidence="2">Uncharacterized protein</fullName>
    </submittedName>
</protein>
<feature type="compositionally biased region" description="Basic and acidic residues" evidence="1">
    <location>
        <begin position="133"/>
        <end position="142"/>
    </location>
</feature>
<feature type="region of interest" description="Disordered" evidence="1">
    <location>
        <begin position="351"/>
        <end position="392"/>
    </location>
</feature>
<evidence type="ECO:0000256" key="1">
    <source>
        <dbReference type="SAM" id="MobiDB-lite"/>
    </source>
</evidence>
<name>A0A286P9U3_ORYLA</name>
<feature type="compositionally biased region" description="Basic and acidic residues" evidence="1">
    <location>
        <begin position="44"/>
        <end position="57"/>
    </location>
</feature>
<dbReference type="AlphaFoldDB" id="A0A286P9U3"/>
<feature type="compositionally biased region" description="Basic and acidic residues" evidence="1">
    <location>
        <begin position="368"/>
        <end position="383"/>
    </location>
</feature>
<feature type="compositionally biased region" description="Acidic residues" evidence="1">
    <location>
        <begin position="245"/>
        <end position="257"/>
    </location>
</feature>
<feature type="region of interest" description="Disordered" evidence="1">
    <location>
        <begin position="1"/>
        <end position="57"/>
    </location>
</feature>
<organism evidence="2">
    <name type="scientific">Oryzias latipes</name>
    <name type="common">Japanese rice fish</name>
    <name type="synonym">Japanese killifish</name>
    <dbReference type="NCBI Taxonomy" id="8090"/>
    <lineage>
        <taxon>Eukaryota</taxon>
        <taxon>Metazoa</taxon>
        <taxon>Chordata</taxon>
        <taxon>Craniata</taxon>
        <taxon>Vertebrata</taxon>
        <taxon>Euteleostomi</taxon>
        <taxon>Actinopterygii</taxon>
        <taxon>Neopterygii</taxon>
        <taxon>Teleostei</taxon>
        <taxon>Neoteleostei</taxon>
        <taxon>Acanthomorphata</taxon>
        <taxon>Ovalentaria</taxon>
        <taxon>Atherinomorphae</taxon>
        <taxon>Beloniformes</taxon>
        <taxon>Adrianichthyidae</taxon>
        <taxon>Oryziinae</taxon>
        <taxon>Oryzias</taxon>
    </lineage>
</organism>
<reference evidence="2" key="1">
    <citation type="journal article" date="2017" name="Nat. Commun.">
        <title>Complete fusion of a transposon and herpesvirus created the Teratorn mobile element in medaka fish.</title>
        <authorList>
            <person name="Inoue Y."/>
            <person name="Saga T."/>
            <person name="Aikawa T."/>
            <person name="Kumagai M."/>
            <person name="Shimada A."/>
            <person name="Kawaguchi Y."/>
            <person name="Naruse K."/>
            <person name="Morishita S."/>
            <person name="Koga A."/>
            <person name="Takeda H."/>
        </authorList>
    </citation>
    <scope>NUCLEOTIDE SEQUENCE</scope>
</reference>
<accession>A0A286P9U3</accession>
<feature type="compositionally biased region" description="Basic and acidic residues" evidence="1">
    <location>
        <begin position="258"/>
        <end position="271"/>
    </location>
</feature>
<feature type="compositionally biased region" description="Basic and acidic residues" evidence="1">
    <location>
        <begin position="158"/>
        <end position="171"/>
    </location>
</feature>
<evidence type="ECO:0000313" key="2">
    <source>
        <dbReference type="EMBL" id="BBA49204.1"/>
    </source>
</evidence>
<feature type="compositionally biased region" description="Polar residues" evidence="1">
    <location>
        <begin position="30"/>
        <end position="40"/>
    </location>
</feature>
<feature type="region of interest" description="Disordered" evidence="1">
    <location>
        <begin position="69"/>
        <end position="88"/>
    </location>
</feature>
<feature type="compositionally biased region" description="Acidic residues" evidence="1">
    <location>
        <begin position="298"/>
        <end position="307"/>
    </location>
</feature>